<feature type="region of interest" description="Disordered" evidence="1">
    <location>
        <begin position="151"/>
        <end position="183"/>
    </location>
</feature>
<accession>A0A2N3RQ32</accession>
<keyword evidence="2" id="KW-0472">Membrane</keyword>
<evidence type="ECO:0000313" key="5">
    <source>
        <dbReference type="Proteomes" id="UP000233720"/>
    </source>
</evidence>
<keyword evidence="6" id="KW-1185">Reference proteome</keyword>
<reference evidence="5 6" key="1">
    <citation type="submission" date="2017-11" db="EMBL/GenBank/DDBJ databases">
        <title>Xanthomonas prunicola sp. nov., a novel pathogen that affects nectarine (Prunus persica var. nectarine) trees.</title>
        <authorList>
            <person name="Lopez M."/>
            <person name="Lopez-Soriano P."/>
            <person name="Garita-Cambronero J."/>
            <person name="Beltran C."/>
            <person name="Taghouti G."/>
            <person name="Portier P."/>
            <person name="Cubero J."/>
            <person name="Fischer-Le Saux M."/>
            <person name="Marco-Noales E."/>
        </authorList>
    </citation>
    <scope>NUCLEOTIDE SEQUENCE [LARGE SCALE GENOMIC DNA]</scope>
    <source>
        <strain evidence="3 5">CFBP8353</strain>
        <strain evidence="4 6">CFBP8354</strain>
    </source>
</reference>
<organism evidence="3 5">
    <name type="scientific">Xanthomonas prunicola</name>
    <dbReference type="NCBI Taxonomy" id="2053930"/>
    <lineage>
        <taxon>Bacteria</taxon>
        <taxon>Pseudomonadati</taxon>
        <taxon>Pseudomonadota</taxon>
        <taxon>Gammaproteobacteria</taxon>
        <taxon>Lysobacterales</taxon>
        <taxon>Lysobacteraceae</taxon>
        <taxon>Xanthomonas</taxon>
    </lineage>
</organism>
<feature type="compositionally biased region" description="Acidic residues" evidence="1">
    <location>
        <begin position="154"/>
        <end position="169"/>
    </location>
</feature>
<dbReference type="AlphaFoldDB" id="A0A2N3RQ32"/>
<keyword evidence="2" id="KW-0812">Transmembrane</keyword>
<evidence type="ECO:0000313" key="6">
    <source>
        <dbReference type="Proteomes" id="UP000233748"/>
    </source>
</evidence>
<comment type="caution">
    <text evidence="3">The sequence shown here is derived from an EMBL/GenBank/DDBJ whole genome shotgun (WGS) entry which is preliminary data.</text>
</comment>
<evidence type="ECO:0000256" key="1">
    <source>
        <dbReference type="SAM" id="MobiDB-lite"/>
    </source>
</evidence>
<protein>
    <submittedName>
        <fullName evidence="3">Uncharacterized protein</fullName>
    </submittedName>
</protein>
<dbReference type="EMBL" id="PHKV01000001">
    <property type="protein sequence ID" value="PKV14607.1"/>
    <property type="molecule type" value="Genomic_DNA"/>
</dbReference>
<dbReference type="Proteomes" id="UP000233748">
    <property type="component" value="Unassembled WGS sequence"/>
</dbReference>
<sequence length="183" mass="19325">MSSLPPPLPPLSSVPPAAPPLASSAPAAKKSLSGVAIGLIGVVTCVVLFGMLVLGALIWLMAIGWSLFADQARSALQADAVVQEHIGQIRDMRVDLYRTSLTPGSDEFVFDVEGDRGTGRVHATWISDGAEREILSTGVLTLRDGTEYTLPAEADVDADESDMETDADSQTDIKTESAESLEQ</sequence>
<proteinExistence type="predicted"/>
<dbReference type="Proteomes" id="UP000233720">
    <property type="component" value="Unassembled WGS sequence"/>
</dbReference>
<feature type="transmembrane region" description="Helical" evidence="2">
    <location>
        <begin position="35"/>
        <end position="68"/>
    </location>
</feature>
<evidence type="ECO:0000313" key="4">
    <source>
        <dbReference type="EMBL" id="PKV18889.1"/>
    </source>
</evidence>
<dbReference type="RefSeq" id="WP_101362347.1">
    <property type="nucleotide sequence ID" value="NZ_PHKV01000001.1"/>
</dbReference>
<dbReference type="EMBL" id="PHKW01000001">
    <property type="protein sequence ID" value="PKV18889.1"/>
    <property type="molecule type" value="Genomic_DNA"/>
</dbReference>
<keyword evidence="2" id="KW-1133">Transmembrane helix</keyword>
<dbReference type="OrthoDB" id="5979821at2"/>
<name>A0A2N3RQ32_9XANT</name>
<evidence type="ECO:0000313" key="3">
    <source>
        <dbReference type="EMBL" id="PKV14607.1"/>
    </source>
</evidence>
<gene>
    <name evidence="3" type="ORF">XpruCFBP8353_06125</name>
    <name evidence="4" type="ORF">XpruCFBP8354_06125</name>
</gene>
<evidence type="ECO:0000256" key="2">
    <source>
        <dbReference type="SAM" id="Phobius"/>
    </source>
</evidence>